<organism evidence="4 5">
    <name type="scientific">Lysinibacillus fusiformis</name>
    <dbReference type="NCBI Taxonomy" id="28031"/>
    <lineage>
        <taxon>Bacteria</taxon>
        <taxon>Bacillati</taxon>
        <taxon>Bacillota</taxon>
        <taxon>Bacilli</taxon>
        <taxon>Bacillales</taxon>
        <taxon>Bacillaceae</taxon>
        <taxon>Lysinibacillus</taxon>
    </lineage>
</organism>
<evidence type="ECO:0000259" key="3">
    <source>
        <dbReference type="Pfam" id="PF15526"/>
    </source>
</evidence>
<evidence type="ECO:0000313" key="5">
    <source>
        <dbReference type="Proteomes" id="UP000094784"/>
    </source>
</evidence>
<evidence type="ECO:0000313" key="4">
    <source>
        <dbReference type="EMBL" id="ODV53462.1"/>
    </source>
</evidence>
<dbReference type="Gene3D" id="3.10.380.20">
    <property type="entry name" value="Novel toxin 21 (CdiA), C-terminal domain"/>
    <property type="match status" value="1"/>
</dbReference>
<dbReference type="AlphaFoldDB" id="A0A1E4QZ23"/>
<dbReference type="EMBL" id="MECQ01000006">
    <property type="protein sequence ID" value="ODV53462.1"/>
    <property type="molecule type" value="Genomic_DNA"/>
</dbReference>
<protein>
    <recommendedName>
        <fullName evidence="3">Novel toxin 21 domain-containing protein</fullName>
    </recommendedName>
</protein>
<feature type="domain" description="Novel toxin 21" evidence="3">
    <location>
        <begin position="178"/>
        <end position="247"/>
    </location>
</feature>
<dbReference type="CDD" id="cd20685">
    <property type="entry name" value="CdiA-CT_Ecl_RNase-like"/>
    <property type="match status" value="1"/>
</dbReference>
<dbReference type="InterPro" id="IPR038181">
    <property type="entry name" value="Ntox21_sf"/>
</dbReference>
<dbReference type="RefSeq" id="WP_069482488.1">
    <property type="nucleotide sequence ID" value="NZ_KV766182.1"/>
</dbReference>
<accession>A0A1E4QZ23</accession>
<dbReference type="Pfam" id="PF15526">
    <property type="entry name" value="Ntox21"/>
    <property type="match status" value="1"/>
</dbReference>
<evidence type="ECO:0000256" key="2">
    <source>
        <dbReference type="SAM" id="SignalP"/>
    </source>
</evidence>
<keyword evidence="2" id="KW-0732">Signal</keyword>
<gene>
    <name evidence="4" type="ORF">BG258_22840</name>
</gene>
<feature type="signal peptide" evidence="2">
    <location>
        <begin position="1"/>
        <end position="25"/>
    </location>
</feature>
<feature type="chain" id="PRO_5009161918" description="Novel toxin 21 domain-containing protein" evidence="2">
    <location>
        <begin position="26"/>
        <end position="247"/>
    </location>
</feature>
<feature type="compositionally biased region" description="Polar residues" evidence="1">
    <location>
        <begin position="223"/>
        <end position="240"/>
    </location>
</feature>
<evidence type="ECO:0000256" key="1">
    <source>
        <dbReference type="SAM" id="MobiDB-lite"/>
    </source>
</evidence>
<dbReference type="Proteomes" id="UP000094784">
    <property type="component" value="Unassembled WGS sequence"/>
</dbReference>
<dbReference type="InterPro" id="IPR028190">
    <property type="entry name" value="Ntox21"/>
</dbReference>
<name>A0A1E4QZ23_9BACI</name>
<feature type="region of interest" description="Disordered" evidence="1">
    <location>
        <begin position="221"/>
        <end position="247"/>
    </location>
</feature>
<reference evidence="4 5" key="1">
    <citation type="submission" date="2016-09" db="EMBL/GenBank/DDBJ databases">
        <title>Draft genome sequence of the soil isolate, Lysinibacillus fusiformis M5, a potential hypoxanthine producer.</title>
        <authorList>
            <person name="Gallegos-Monterrosa R."/>
            <person name="Maroti G."/>
            <person name="Balint B."/>
            <person name="Kovacs A.T."/>
        </authorList>
    </citation>
    <scope>NUCLEOTIDE SEQUENCE [LARGE SCALE GENOMIC DNA]</scope>
    <source>
        <strain evidence="4 5">M5</strain>
    </source>
</reference>
<proteinExistence type="predicted"/>
<comment type="caution">
    <text evidence="4">The sequence shown here is derived from an EMBL/GenBank/DDBJ whole genome shotgun (WGS) entry which is preliminary data.</text>
</comment>
<sequence length="247" mass="28035">MKKIFTLLSLLVLFSTTISVPFASANEEEFLHSTNASQMEVDTQSEYDLKALEIIKELETSDEGVIVEEYQAEEYKIDEGVIVEEYQAEEYKIDEEVIVEEYQAEEYKIDEEVIVEEYQAEEYKIDEEVIVEEYQAEEYKIDEEVEKAIILKKGKKPPKKDPSKSGPVYKTDKEATTAAKKLGYTKISETCGKAAIFRNKKGKPEYISRDIDGHIGGAWKGGSSPSTICSKDTRSGTYDKNLTRIGD</sequence>